<reference evidence="1" key="1">
    <citation type="journal article" date="2014" name="Front. Microbiol.">
        <title>High frequency of phylogenetically diverse reductive dehalogenase-homologous genes in deep subseafloor sedimentary metagenomes.</title>
        <authorList>
            <person name="Kawai M."/>
            <person name="Futagami T."/>
            <person name="Toyoda A."/>
            <person name="Takaki Y."/>
            <person name="Nishi S."/>
            <person name="Hori S."/>
            <person name="Arai W."/>
            <person name="Tsubouchi T."/>
            <person name="Morono Y."/>
            <person name="Uchiyama I."/>
            <person name="Ito T."/>
            <person name="Fujiyama A."/>
            <person name="Inagaki F."/>
            <person name="Takami H."/>
        </authorList>
    </citation>
    <scope>NUCLEOTIDE SEQUENCE</scope>
    <source>
        <strain evidence="1">Expedition CK06-06</strain>
    </source>
</reference>
<gene>
    <name evidence="1" type="ORF">S01H1_13077</name>
</gene>
<evidence type="ECO:0000313" key="1">
    <source>
        <dbReference type="EMBL" id="GAF72982.1"/>
    </source>
</evidence>
<sequence>HNATLQVSVTTFIIPHTAERCLTSQSHILKFVIISKLSIVETLLPFHK</sequence>
<comment type="caution">
    <text evidence="1">The sequence shown here is derived from an EMBL/GenBank/DDBJ whole genome shotgun (WGS) entry which is preliminary data.</text>
</comment>
<feature type="non-terminal residue" evidence="1">
    <location>
        <position position="1"/>
    </location>
</feature>
<proteinExistence type="predicted"/>
<dbReference type="AlphaFoldDB" id="X0SAQ0"/>
<protein>
    <submittedName>
        <fullName evidence="1">Uncharacterized protein</fullName>
    </submittedName>
</protein>
<name>X0SAQ0_9ZZZZ</name>
<organism evidence="1">
    <name type="scientific">marine sediment metagenome</name>
    <dbReference type="NCBI Taxonomy" id="412755"/>
    <lineage>
        <taxon>unclassified sequences</taxon>
        <taxon>metagenomes</taxon>
        <taxon>ecological metagenomes</taxon>
    </lineage>
</organism>
<dbReference type="EMBL" id="BARS01006740">
    <property type="protein sequence ID" value="GAF72982.1"/>
    <property type="molecule type" value="Genomic_DNA"/>
</dbReference>
<accession>X0SAQ0</accession>